<dbReference type="Ensembl" id="ENSPCLT00000031547.1">
    <property type="protein sequence ID" value="ENSPCLP00000022769.1"/>
    <property type="gene ID" value="ENSPCLG00000020038.1"/>
</dbReference>
<keyword evidence="2" id="KW-1185">Reference proteome</keyword>
<dbReference type="Proteomes" id="UP000472261">
    <property type="component" value="Unplaced"/>
</dbReference>
<sequence>MLQHIGKKTTLRLSCPQMQVLTEILSCFKMINVTIFSVNHLVRMQRLQKNLIVCYLGLTFLKKYAQCLLFSLLSYLTSICSSFTAA</sequence>
<dbReference type="OMA" id="LRLMCPQ"/>
<reference evidence="1" key="1">
    <citation type="submission" date="2025-08" db="UniProtKB">
        <authorList>
            <consortium name="Ensembl"/>
        </authorList>
    </citation>
    <scope>IDENTIFICATION</scope>
</reference>
<name>A0A669QPS6_PHACC</name>
<evidence type="ECO:0000313" key="2">
    <source>
        <dbReference type="Proteomes" id="UP000472261"/>
    </source>
</evidence>
<evidence type="ECO:0000313" key="1">
    <source>
        <dbReference type="Ensembl" id="ENSPCLP00000022769.1"/>
    </source>
</evidence>
<organism evidence="1 2">
    <name type="scientific">Phasianus colchicus</name>
    <name type="common">Common pheasant</name>
    <dbReference type="NCBI Taxonomy" id="9054"/>
    <lineage>
        <taxon>Eukaryota</taxon>
        <taxon>Metazoa</taxon>
        <taxon>Chordata</taxon>
        <taxon>Craniata</taxon>
        <taxon>Vertebrata</taxon>
        <taxon>Euteleostomi</taxon>
        <taxon>Archelosauria</taxon>
        <taxon>Archosauria</taxon>
        <taxon>Dinosauria</taxon>
        <taxon>Saurischia</taxon>
        <taxon>Theropoda</taxon>
        <taxon>Coelurosauria</taxon>
        <taxon>Aves</taxon>
        <taxon>Neognathae</taxon>
        <taxon>Galloanserae</taxon>
        <taxon>Galliformes</taxon>
        <taxon>Phasianidae</taxon>
        <taxon>Phasianinae</taxon>
        <taxon>Phasianus</taxon>
    </lineage>
</organism>
<protein>
    <submittedName>
        <fullName evidence="1">Uncharacterized protein</fullName>
    </submittedName>
</protein>
<accession>A0A669QPS6</accession>
<dbReference type="AlphaFoldDB" id="A0A669QPS6"/>
<reference evidence="1" key="2">
    <citation type="submission" date="2025-09" db="UniProtKB">
        <authorList>
            <consortium name="Ensembl"/>
        </authorList>
    </citation>
    <scope>IDENTIFICATION</scope>
</reference>
<proteinExistence type="predicted"/>